<evidence type="ECO:0000313" key="8">
    <source>
        <dbReference type="EMBL" id="OAB71616.1"/>
    </source>
</evidence>
<gene>
    <name evidence="7" type="primary">uxaC</name>
    <name evidence="8" type="ORF">PNBC_19105</name>
</gene>
<evidence type="ECO:0000256" key="3">
    <source>
        <dbReference type="ARBA" id="ARBA00008397"/>
    </source>
</evidence>
<dbReference type="PANTHER" id="PTHR30068">
    <property type="entry name" value="URONATE ISOMERASE"/>
    <property type="match status" value="1"/>
</dbReference>
<dbReference type="OrthoDB" id="9766564at2"/>
<dbReference type="AlphaFoldDB" id="A0A167B013"/>
<dbReference type="KEGG" id="pcx:LPB68_16235"/>
<dbReference type="Proteomes" id="UP000077134">
    <property type="component" value="Unassembled WGS sequence"/>
</dbReference>
<dbReference type="InterPro" id="IPR032466">
    <property type="entry name" value="Metal_Hydrolase"/>
</dbReference>
<name>A0A167B013_9BACL</name>
<keyword evidence="9" id="KW-1185">Reference proteome</keyword>
<evidence type="ECO:0000256" key="6">
    <source>
        <dbReference type="ARBA" id="ARBA00023235"/>
    </source>
</evidence>
<dbReference type="GO" id="GO:0042840">
    <property type="term" value="P:D-glucuronate catabolic process"/>
    <property type="evidence" value="ECO:0007669"/>
    <property type="project" value="TreeGrafter"/>
</dbReference>
<dbReference type="GO" id="GO:0008880">
    <property type="term" value="F:glucuronate isomerase activity"/>
    <property type="evidence" value="ECO:0007669"/>
    <property type="project" value="UniProtKB-UniRule"/>
</dbReference>
<comment type="similarity">
    <text evidence="3 7">Belongs to the metallo-dependent hydrolases superfamily. Uronate isomerase family.</text>
</comment>
<sequence length="467" mass="53433">MKKFMGEDFLLTTDTAVQLYENYAKDLPIIDYHCHLSPQEIFENKKFKNITEAWLYGDHYKWRAMRANGVPEQYITGDASDYDKFIQWANTVPMLIGNPLYNWTHLELQRFFGVHEVLNGQSAPAIWEKVNAQLTGVDFGARDLIMKSNVTVVCTTDDPADSLEYHQQIKGLKDFNVKVLPSFRPDKGLEIRRDSFLPWIDRLSDIYGSSVDNYETLLHALESRVRFFHSIGGKVSDHALDIVMFEDTTREEAGTIFAKALQGESLTLDDEKKYKTYTLTFLGKLYAELGWVMQLHMNALRNNNTRMLNELGPDTGYDSMNDNEIAKPLVKLLDGLEQASALPKTIIYSLNPKDNYVIAGIIGSFQGGGVAGKMQFGTAWWFNDNKEGMLDQMKVLSNLGLLTRFVGMLTDSRSFLSYTRHEYFRRLVCRLIGEWVEEGEIPYDMELLGSIVKGISHQNAKEYFAFE</sequence>
<comment type="pathway">
    <text evidence="2 7">Carbohydrate metabolism; pentose and glucuronate interconversion.</text>
</comment>
<evidence type="ECO:0000256" key="4">
    <source>
        <dbReference type="ARBA" id="ARBA00012546"/>
    </source>
</evidence>
<proteinExistence type="inferred from homology"/>
<evidence type="ECO:0000256" key="2">
    <source>
        <dbReference type="ARBA" id="ARBA00004892"/>
    </source>
</evidence>
<comment type="catalytic activity">
    <reaction evidence="7">
        <text>aldehydo-D-galacturonate = keto-D-tagaturonate</text>
        <dbReference type="Rhea" id="RHEA:27702"/>
        <dbReference type="ChEBI" id="CHEBI:12952"/>
        <dbReference type="ChEBI" id="CHEBI:17886"/>
    </reaction>
</comment>
<dbReference type="UniPathway" id="UPA00246"/>
<evidence type="ECO:0000256" key="5">
    <source>
        <dbReference type="ARBA" id="ARBA00020555"/>
    </source>
</evidence>
<dbReference type="HAMAP" id="MF_00675">
    <property type="entry name" value="UxaC"/>
    <property type="match status" value="1"/>
</dbReference>
<comment type="caution">
    <text evidence="8">The sequence shown here is derived from an EMBL/GenBank/DDBJ whole genome shotgun (WGS) entry which is preliminary data.</text>
</comment>
<dbReference type="STRING" id="1763538.LPB68_16235"/>
<dbReference type="Gene3D" id="3.20.20.140">
    <property type="entry name" value="Metal-dependent hydrolases"/>
    <property type="match status" value="1"/>
</dbReference>
<reference evidence="8 9" key="1">
    <citation type="submission" date="2016-02" db="EMBL/GenBank/DDBJ databases">
        <title>Paenibacillus sp. LPB0068, isolated from Crassostrea gigas.</title>
        <authorList>
            <person name="Shin S.-K."/>
            <person name="Yi H."/>
        </authorList>
    </citation>
    <scope>NUCLEOTIDE SEQUENCE [LARGE SCALE GENOMIC DNA]</scope>
    <source>
        <strain evidence="8 9">LPB0068</strain>
    </source>
</reference>
<comment type="catalytic activity">
    <reaction evidence="1 7">
        <text>D-glucuronate = D-fructuronate</text>
        <dbReference type="Rhea" id="RHEA:13049"/>
        <dbReference type="ChEBI" id="CHEBI:58720"/>
        <dbReference type="ChEBI" id="CHEBI:59863"/>
        <dbReference type="EC" id="5.3.1.12"/>
    </reaction>
</comment>
<dbReference type="SUPFAM" id="SSF51556">
    <property type="entry name" value="Metallo-dependent hydrolases"/>
    <property type="match status" value="1"/>
</dbReference>
<evidence type="ECO:0000256" key="7">
    <source>
        <dbReference type="HAMAP-Rule" id="MF_00675"/>
    </source>
</evidence>
<dbReference type="Pfam" id="PF02614">
    <property type="entry name" value="UxaC"/>
    <property type="match status" value="1"/>
</dbReference>
<dbReference type="EMBL" id="LSFN01000038">
    <property type="protein sequence ID" value="OAB71616.1"/>
    <property type="molecule type" value="Genomic_DNA"/>
</dbReference>
<protein>
    <recommendedName>
        <fullName evidence="5 7">Uronate isomerase</fullName>
        <ecNumber evidence="4 7">5.3.1.12</ecNumber>
    </recommendedName>
    <alternativeName>
        <fullName evidence="7">Glucuronate isomerase</fullName>
    </alternativeName>
    <alternativeName>
        <fullName evidence="7">Uronic isomerase</fullName>
    </alternativeName>
</protein>
<evidence type="ECO:0000313" key="9">
    <source>
        <dbReference type="Proteomes" id="UP000077134"/>
    </source>
</evidence>
<dbReference type="RefSeq" id="WP_068661018.1">
    <property type="nucleotide sequence ID" value="NZ_CP017770.1"/>
</dbReference>
<accession>A0A167B013</accession>
<dbReference type="Gene3D" id="1.10.2020.10">
    <property type="entry name" value="uronate isomerase, domain 2, chain A"/>
    <property type="match status" value="1"/>
</dbReference>
<evidence type="ECO:0000256" key="1">
    <source>
        <dbReference type="ARBA" id="ARBA00001165"/>
    </source>
</evidence>
<dbReference type="InterPro" id="IPR003766">
    <property type="entry name" value="Uronate_isomerase"/>
</dbReference>
<dbReference type="NCBIfam" id="NF002794">
    <property type="entry name" value="PRK02925.1"/>
    <property type="match status" value="1"/>
</dbReference>
<dbReference type="EC" id="5.3.1.12" evidence="4 7"/>
<organism evidence="8 9">
    <name type="scientific">Paenibacillus crassostreae</name>
    <dbReference type="NCBI Taxonomy" id="1763538"/>
    <lineage>
        <taxon>Bacteria</taxon>
        <taxon>Bacillati</taxon>
        <taxon>Bacillota</taxon>
        <taxon>Bacilli</taxon>
        <taxon>Bacillales</taxon>
        <taxon>Paenibacillaceae</taxon>
        <taxon>Paenibacillus</taxon>
    </lineage>
</organism>
<dbReference type="GO" id="GO:0019698">
    <property type="term" value="P:D-galacturonate catabolic process"/>
    <property type="evidence" value="ECO:0007669"/>
    <property type="project" value="TreeGrafter"/>
</dbReference>
<keyword evidence="6 7" id="KW-0413">Isomerase</keyword>
<dbReference type="PANTHER" id="PTHR30068:SF4">
    <property type="entry name" value="URONATE ISOMERASE"/>
    <property type="match status" value="1"/>
</dbReference>